<dbReference type="GO" id="GO:0009733">
    <property type="term" value="P:response to auxin"/>
    <property type="evidence" value="ECO:0007669"/>
    <property type="project" value="InterPro"/>
</dbReference>
<dbReference type="PROSITE" id="PS50004">
    <property type="entry name" value="C2"/>
    <property type="match status" value="1"/>
</dbReference>
<protein>
    <recommendedName>
        <fullName evidence="2">C2 domain-containing protein</fullName>
    </recommendedName>
</protein>
<dbReference type="SMART" id="SM00239">
    <property type="entry name" value="C2"/>
    <property type="match status" value="1"/>
</dbReference>
<dbReference type="GO" id="GO:0006952">
    <property type="term" value="P:defense response"/>
    <property type="evidence" value="ECO:0007669"/>
    <property type="project" value="InterPro"/>
</dbReference>
<dbReference type="InterPro" id="IPR000008">
    <property type="entry name" value="C2_dom"/>
</dbReference>
<dbReference type="CDD" id="cd04051">
    <property type="entry name" value="C2_SRC2_like"/>
    <property type="match status" value="1"/>
</dbReference>
<dbReference type="Gene3D" id="2.60.40.150">
    <property type="entry name" value="C2 domain"/>
    <property type="match status" value="1"/>
</dbReference>
<feature type="domain" description="C2" evidence="2">
    <location>
        <begin position="107"/>
        <end position="237"/>
    </location>
</feature>
<comment type="similarity">
    <text evidence="1">Belongs to the ARG7 family.</text>
</comment>
<dbReference type="InterPro" id="IPR044750">
    <property type="entry name" value="C2_SRC2/BAP"/>
</dbReference>
<dbReference type="SUPFAM" id="SSF49562">
    <property type="entry name" value="C2 domain (Calcium/lipid-binding domain, CaLB)"/>
    <property type="match status" value="1"/>
</dbReference>
<dbReference type="InterPro" id="IPR003676">
    <property type="entry name" value="SAUR_fam"/>
</dbReference>
<dbReference type="EMBL" id="CAWUPB010001199">
    <property type="protein sequence ID" value="CAK7357595.1"/>
    <property type="molecule type" value="Genomic_DNA"/>
</dbReference>
<evidence type="ECO:0000313" key="4">
    <source>
        <dbReference type="Proteomes" id="UP001314170"/>
    </source>
</evidence>
<dbReference type="PANTHER" id="PTHR32246">
    <property type="entry name" value="INGRESSION PROTEIN FIC1"/>
    <property type="match status" value="1"/>
</dbReference>
<dbReference type="Pfam" id="PF02519">
    <property type="entry name" value="Auxin_inducible"/>
    <property type="match status" value="1"/>
</dbReference>
<organism evidence="3 4">
    <name type="scientific">Dovyalis caffra</name>
    <dbReference type="NCBI Taxonomy" id="77055"/>
    <lineage>
        <taxon>Eukaryota</taxon>
        <taxon>Viridiplantae</taxon>
        <taxon>Streptophyta</taxon>
        <taxon>Embryophyta</taxon>
        <taxon>Tracheophyta</taxon>
        <taxon>Spermatophyta</taxon>
        <taxon>Magnoliopsida</taxon>
        <taxon>eudicotyledons</taxon>
        <taxon>Gunneridae</taxon>
        <taxon>Pentapetalae</taxon>
        <taxon>rosids</taxon>
        <taxon>fabids</taxon>
        <taxon>Malpighiales</taxon>
        <taxon>Salicaceae</taxon>
        <taxon>Flacourtieae</taxon>
        <taxon>Dovyalis</taxon>
    </lineage>
</organism>
<dbReference type="PANTHER" id="PTHR32246:SF133">
    <property type="entry name" value="C2 DOMAIN-CONTAINING PROTEIN"/>
    <property type="match status" value="1"/>
</dbReference>
<proteinExistence type="inferred from homology"/>
<name>A0AAV1SU94_9ROSI</name>
<keyword evidence="4" id="KW-1185">Reference proteome</keyword>
<dbReference type="Proteomes" id="UP001314170">
    <property type="component" value="Unassembled WGS sequence"/>
</dbReference>
<dbReference type="Pfam" id="PF00168">
    <property type="entry name" value="C2"/>
    <property type="match status" value="1"/>
</dbReference>
<accession>A0AAV1SU94</accession>
<evidence type="ECO:0000313" key="3">
    <source>
        <dbReference type="EMBL" id="CAK7357595.1"/>
    </source>
</evidence>
<reference evidence="3 4" key="1">
    <citation type="submission" date="2024-01" db="EMBL/GenBank/DDBJ databases">
        <authorList>
            <person name="Waweru B."/>
        </authorList>
    </citation>
    <scope>NUCLEOTIDE SEQUENCE [LARGE SCALE GENOMIC DNA]</scope>
</reference>
<evidence type="ECO:0000256" key="1">
    <source>
        <dbReference type="ARBA" id="ARBA00006974"/>
    </source>
</evidence>
<sequence length="325" mass="36900">MKKISLILRKCKSLSRQLGRSSSYSSLRSKSTREDLWGDRKQEDENHETIFVGSTRKRYVIDSKYLSHPLVNALIEKSKQKAGEENIVVVKCEVVFFDHLLWMLENADPNVNFDSMEDMEASLLRKAIIVEINLISAQELMSKSKSSSTPMQTYVVGYINPKEKAVSRVDRTGNTNPTWNDKFLFALDEELERSRPNCCLVLEIYRVRRFRKDERIGVVHVLLEDLLKIKGLAAGEAKVRETCMTFLVQNPSGEPHGIINIGAATLNGMFHETLPKIVFKERVPHFLAGKKDTEDGGSSPLKTLMKAKKASTNDFYARKMGKPSE</sequence>
<gene>
    <name evidence="3" type="ORF">DCAF_LOCUS27885</name>
</gene>
<comment type="caution">
    <text evidence="3">The sequence shown here is derived from an EMBL/GenBank/DDBJ whole genome shotgun (WGS) entry which is preliminary data.</text>
</comment>
<dbReference type="InterPro" id="IPR035892">
    <property type="entry name" value="C2_domain_sf"/>
</dbReference>
<dbReference type="AlphaFoldDB" id="A0AAV1SU94"/>
<evidence type="ECO:0000259" key="2">
    <source>
        <dbReference type="PROSITE" id="PS50004"/>
    </source>
</evidence>